<dbReference type="EMBL" id="GL376638">
    <property type="status" value="NOT_ANNOTATED_CDS"/>
    <property type="molecule type" value="Genomic_DNA"/>
</dbReference>
<keyword evidence="2 4" id="KW-0863">Zinc-finger</keyword>
<dbReference type="HOGENOM" id="CLU_015303_0_1_1"/>
<dbReference type="VEuPathDB" id="FungiDB:PYU1_G003623"/>
<dbReference type="InterPro" id="IPR011011">
    <property type="entry name" value="Znf_FYVE_PHD"/>
</dbReference>
<reference evidence="7" key="1">
    <citation type="journal article" date="2010" name="Genome Biol.">
        <title>Genome sequence of the necrotrophic plant pathogen Pythium ultimum reveals original pathogenicity mechanisms and effector repertoire.</title>
        <authorList>
            <person name="Levesque C.A."/>
            <person name="Brouwer H."/>
            <person name="Cano L."/>
            <person name="Hamilton J.P."/>
            <person name="Holt C."/>
            <person name="Huitema E."/>
            <person name="Raffaele S."/>
            <person name="Robideau G.P."/>
            <person name="Thines M."/>
            <person name="Win J."/>
            <person name="Zerillo M.M."/>
            <person name="Beakes G.W."/>
            <person name="Boore J.L."/>
            <person name="Busam D."/>
            <person name="Dumas B."/>
            <person name="Ferriera S."/>
            <person name="Fuerstenberg S.I."/>
            <person name="Gachon C.M."/>
            <person name="Gaulin E."/>
            <person name="Govers F."/>
            <person name="Grenville-Briggs L."/>
            <person name="Horner N."/>
            <person name="Hostetler J."/>
            <person name="Jiang R.H."/>
            <person name="Johnson J."/>
            <person name="Krajaejun T."/>
            <person name="Lin H."/>
            <person name="Meijer H.J."/>
            <person name="Moore B."/>
            <person name="Morris P."/>
            <person name="Phuntmart V."/>
            <person name="Puiu D."/>
            <person name="Shetty J."/>
            <person name="Stajich J.E."/>
            <person name="Tripathy S."/>
            <person name="Wawra S."/>
            <person name="van West P."/>
            <person name="Whitty B.R."/>
            <person name="Coutinho P.M."/>
            <person name="Henrissat B."/>
            <person name="Martin F."/>
            <person name="Thomas P.D."/>
            <person name="Tyler B.M."/>
            <person name="De Vries R.P."/>
            <person name="Kamoun S."/>
            <person name="Yandell M."/>
            <person name="Tisserat N."/>
            <person name="Buell C.R."/>
        </authorList>
    </citation>
    <scope>NUCLEOTIDE SEQUENCE</scope>
    <source>
        <strain evidence="7">DAOM:BR144</strain>
    </source>
</reference>
<evidence type="ECO:0000256" key="4">
    <source>
        <dbReference type="PROSITE-ProRule" id="PRU00091"/>
    </source>
</evidence>
<feature type="domain" description="FYVE-type" evidence="5">
    <location>
        <begin position="284"/>
        <end position="343"/>
    </location>
</feature>
<keyword evidence="3" id="KW-0862">Zinc</keyword>
<dbReference type="Gene3D" id="3.30.40.10">
    <property type="entry name" value="Zinc/RING finger domain, C3HC4 (zinc finger)"/>
    <property type="match status" value="1"/>
</dbReference>
<evidence type="ECO:0000256" key="2">
    <source>
        <dbReference type="ARBA" id="ARBA00022771"/>
    </source>
</evidence>
<evidence type="ECO:0000256" key="3">
    <source>
        <dbReference type="ARBA" id="ARBA00022833"/>
    </source>
</evidence>
<dbReference type="eggNOG" id="ENOG502SKBN">
    <property type="taxonomic scope" value="Eukaryota"/>
</dbReference>
<dbReference type="AlphaFoldDB" id="K3WF92"/>
<accession>K3WF92</accession>
<dbReference type="PANTHER" id="PTHR13510:SF44">
    <property type="entry name" value="RABENOSYN-5"/>
    <property type="match status" value="1"/>
</dbReference>
<dbReference type="GO" id="GO:0008270">
    <property type="term" value="F:zinc ion binding"/>
    <property type="evidence" value="ECO:0007669"/>
    <property type="project" value="UniProtKB-KW"/>
</dbReference>
<dbReference type="SUPFAM" id="SSF57903">
    <property type="entry name" value="FYVE/PHD zinc finger"/>
    <property type="match status" value="1"/>
</dbReference>
<evidence type="ECO:0000259" key="5">
    <source>
        <dbReference type="PROSITE" id="PS50178"/>
    </source>
</evidence>
<evidence type="ECO:0000256" key="1">
    <source>
        <dbReference type="ARBA" id="ARBA00022723"/>
    </source>
</evidence>
<protein>
    <recommendedName>
        <fullName evidence="5">FYVE-type domain-containing protein</fullName>
    </recommendedName>
</protein>
<dbReference type="InterPro" id="IPR052727">
    <property type="entry name" value="Rab4/Rab5_effector"/>
</dbReference>
<sequence length="398" mass="44197">MLPPFTLTAVQQAHYRALAQELLNSTLRDYDAFCNQHGRQMNRKLWKCVKIRESLTVYKERDPTPLQHCAAVGPDWVDPKLLVTTGTIVGDLDDAMFGHLATDGASMLLKAAITKSRLSGGALLAQIEGPSLEDPFHFLGIKWIAAAPPTMLNGIIWSRDLIAIEAMGIVVLPNGERIGYHVIKSITLPGVGTLEHESIVRERVCACRLFRQVANRTIDVYLKGYVDALGKVSDSFALSATARGFATSWNSGGCAQYKKLLWLVQQKQQRQTGKSHALQRSFACATCSKKFGTFSLGEICHLCDATVCSRCRVNWALYEVDAQELSLYERDATMCKSCITSASQQDPLEIIKQEIRSGRFATPLADTDVKLWTFHGKREGKPRKARTSSYQLAKDVDR</sequence>
<keyword evidence="7" id="KW-1185">Reference proteome</keyword>
<dbReference type="InParanoid" id="K3WF92"/>
<dbReference type="InterPro" id="IPR017455">
    <property type="entry name" value="Znf_FYVE-rel"/>
</dbReference>
<dbReference type="EnsemblProtists" id="PYU1_T003633">
    <property type="protein sequence ID" value="PYU1_T003633"/>
    <property type="gene ID" value="PYU1_G003623"/>
</dbReference>
<dbReference type="PANTHER" id="PTHR13510">
    <property type="entry name" value="FYVE-FINGER-CONTAINING RAB5 EFFECTOR PROTEIN RABENOSYN-5-RELATED"/>
    <property type="match status" value="1"/>
</dbReference>
<organism evidence="6 7">
    <name type="scientific">Globisporangium ultimum (strain ATCC 200006 / CBS 805.95 / DAOM BR144)</name>
    <name type="common">Pythium ultimum</name>
    <dbReference type="NCBI Taxonomy" id="431595"/>
    <lineage>
        <taxon>Eukaryota</taxon>
        <taxon>Sar</taxon>
        <taxon>Stramenopiles</taxon>
        <taxon>Oomycota</taxon>
        <taxon>Peronosporomycetes</taxon>
        <taxon>Pythiales</taxon>
        <taxon>Pythiaceae</taxon>
        <taxon>Globisporangium</taxon>
    </lineage>
</organism>
<dbReference type="Proteomes" id="UP000019132">
    <property type="component" value="Unassembled WGS sequence"/>
</dbReference>
<dbReference type="InterPro" id="IPR013083">
    <property type="entry name" value="Znf_RING/FYVE/PHD"/>
</dbReference>
<evidence type="ECO:0000313" key="7">
    <source>
        <dbReference type="Proteomes" id="UP000019132"/>
    </source>
</evidence>
<evidence type="ECO:0000313" key="6">
    <source>
        <dbReference type="EnsemblProtists" id="PYU1_T003633"/>
    </source>
</evidence>
<reference evidence="7" key="2">
    <citation type="submission" date="2010-04" db="EMBL/GenBank/DDBJ databases">
        <authorList>
            <person name="Buell R."/>
            <person name="Hamilton J."/>
            <person name="Hostetler J."/>
        </authorList>
    </citation>
    <scope>NUCLEOTIDE SEQUENCE [LARGE SCALE GENOMIC DNA]</scope>
    <source>
        <strain evidence="7">DAOM:BR144</strain>
    </source>
</reference>
<proteinExistence type="predicted"/>
<reference evidence="6" key="3">
    <citation type="submission" date="2015-02" db="UniProtKB">
        <authorList>
            <consortium name="EnsemblProtists"/>
        </authorList>
    </citation>
    <scope>IDENTIFICATION</scope>
    <source>
        <strain evidence="6">DAOM BR144</strain>
    </source>
</reference>
<name>K3WF92_GLOUD</name>
<dbReference type="PROSITE" id="PS50178">
    <property type="entry name" value="ZF_FYVE"/>
    <property type="match status" value="1"/>
</dbReference>
<keyword evidence="1" id="KW-0479">Metal-binding</keyword>